<dbReference type="Proteomes" id="UP000326924">
    <property type="component" value="Unassembled WGS sequence"/>
</dbReference>
<evidence type="ECO:0000313" key="2">
    <source>
        <dbReference type="EMBL" id="KAA8911693.1"/>
    </source>
</evidence>
<accession>A0A5J5F544</accession>
<reference evidence="2 3" key="1">
    <citation type="submission" date="2019-09" db="EMBL/GenBank/DDBJ databases">
        <title>Draft genome of the ectomycorrhizal ascomycete Sphaerosporella brunnea.</title>
        <authorList>
            <consortium name="DOE Joint Genome Institute"/>
            <person name="Benucci G.M."/>
            <person name="Marozzi G."/>
            <person name="Antonielli L."/>
            <person name="Sanchez S."/>
            <person name="Marco P."/>
            <person name="Wang X."/>
            <person name="Falini L.B."/>
            <person name="Barry K."/>
            <person name="Haridas S."/>
            <person name="Lipzen A."/>
            <person name="Labutti K."/>
            <person name="Grigoriev I.V."/>
            <person name="Murat C."/>
            <person name="Martin F."/>
            <person name="Albertini E."/>
            <person name="Donnini D."/>
            <person name="Bonito G."/>
        </authorList>
    </citation>
    <scope>NUCLEOTIDE SEQUENCE [LARGE SCALE GENOMIC DNA]</scope>
    <source>
        <strain evidence="2 3">Sb_GMNB300</strain>
    </source>
</reference>
<comment type="caution">
    <text evidence="2">The sequence shown here is derived from an EMBL/GenBank/DDBJ whole genome shotgun (WGS) entry which is preliminary data.</text>
</comment>
<organism evidence="2 3">
    <name type="scientific">Sphaerosporella brunnea</name>
    <dbReference type="NCBI Taxonomy" id="1250544"/>
    <lineage>
        <taxon>Eukaryota</taxon>
        <taxon>Fungi</taxon>
        <taxon>Dikarya</taxon>
        <taxon>Ascomycota</taxon>
        <taxon>Pezizomycotina</taxon>
        <taxon>Pezizomycetes</taxon>
        <taxon>Pezizales</taxon>
        <taxon>Pyronemataceae</taxon>
        <taxon>Sphaerosporella</taxon>
    </lineage>
</organism>
<dbReference type="EMBL" id="VXIS01000033">
    <property type="protein sequence ID" value="KAA8911693.1"/>
    <property type="molecule type" value="Genomic_DNA"/>
</dbReference>
<dbReference type="OrthoDB" id="5355071at2759"/>
<sequence>MSVPIYTSTMLGLNIISKAPTAMPQLLLVLGSIGVFTTVWASIRQTVQNQRDELERRQSEEEFQEKYDSGKPSVHPMHGQVEICIVIEGRYSHDRLTVDLPQF</sequence>
<evidence type="ECO:0000313" key="3">
    <source>
        <dbReference type="Proteomes" id="UP000326924"/>
    </source>
</evidence>
<feature type="region of interest" description="Disordered" evidence="1">
    <location>
        <begin position="52"/>
        <end position="75"/>
    </location>
</feature>
<gene>
    <name evidence="2" type="ORF">FN846DRAFT_904228</name>
</gene>
<name>A0A5J5F544_9PEZI</name>
<evidence type="ECO:0000256" key="1">
    <source>
        <dbReference type="SAM" id="MobiDB-lite"/>
    </source>
</evidence>
<feature type="compositionally biased region" description="Basic and acidic residues" evidence="1">
    <location>
        <begin position="52"/>
        <end position="69"/>
    </location>
</feature>
<proteinExistence type="predicted"/>
<protein>
    <submittedName>
        <fullName evidence="2">Uncharacterized protein</fullName>
    </submittedName>
</protein>
<dbReference type="InParanoid" id="A0A5J5F544"/>
<keyword evidence="3" id="KW-1185">Reference proteome</keyword>
<dbReference type="AlphaFoldDB" id="A0A5J5F544"/>